<accession>A0ABR2INE6</accession>
<keyword evidence="8 11" id="KW-1133">Transmembrane helix</keyword>
<feature type="transmembrane region" description="Helical" evidence="11">
    <location>
        <begin position="317"/>
        <end position="340"/>
    </location>
</feature>
<keyword evidence="9 11" id="KW-0472">Membrane</keyword>
<feature type="transmembrane region" description="Helical" evidence="11">
    <location>
        <begin position="418"/>
        <end position="437"/>
    </location>
</feature>
<name>A0ABR2INE6_9EUKA</name>
<comment type="similarity">
    <text evidence="2">Belongs to the ABC transporter superfamily. ABCA family.</text>
</comment>
<evidence type="ECO:0000259" key="12">
    <source>
        <dbReference type="PROSITE" id="PS50893"/>
    </source>
</evidence>
<dbReference type="SMART" id="SM00382">
    <property type="entry name" value="AAA"/>
    <property type="match status" value="1"/>
</dbReference>
<proteinExistence type="inferred from homology"/>
<keyword evidence="3" id="KW-0813">Transport</keyword>
<evidence type="ECO:0000256" key="5">
    <source>
        <dbReference type="ARBA" id="ARBA00022737"/>
    </source>
</evidence>
<feature type="transmembrane region" description="Helical" evidence="11">
    <location>
        <begin position="376"/>
        <end position="397"/>
    </location>
</feature>
<dbReference type="PROSITE" id="PS50893">
    <property type="entry name" value="ABC_TRANSPORTER_2"/>
    <property type="match status" value="1"/>
</dbReference>
<dbReference type="PANTHER" id="PTHR19229">
    <property type="entry name" value="ATP-BINDING CASSETTE TRANSPORTER SUBFAMILY A ABCA"/>
    <property type="match status" value="1"/>
</dbReference>
<evidence type="ECO:0000256" key="3">
    <source>
        <dbReference type="ARBA" id="ARBA00022448"/>
    </source>
</evidence>
<evidence type="ECO:0000256" key="7">
    <source>
        <dbReference type="ARBA" id="ARBA00022840"/>
    </source>
</evidence>
<feature type="transmembrane region" description="Helical" evidence="11">
    <location>
        <begin position="235"/>
        <end position="258"/>
    </location>
</feature>
<dbReference type="EMBL" id="JAPFFF010000016">
    <property type="protein sequence ID" value="KAK8865299.1"/>
    <property type="molecule type" value="Genomic_DNA"/>
</dbReference>
<dbReference type="SUPFAM" id="SSF52540">
    <property type="entry name" value="P-loop containing nucleoside triphosphate hydrolases"/>
    <property type="match status" value="1"/>
</dbReference>
<evidence type="ECO:0000256" key="4">
    <source>
        <dbReference type="ARBA" id="ARBA00022692"/>
    </source>
</evidence>
<sequence>MGKIANLCPKNHLKAILYRRYITFKRSWKSIITSMVGTLILSCLGIAVYWMMTGMNSIKDKPITFNSYTQDRKDFVIVGDKDNPTATQIIQKLKENYLKQTGIQPEFHSYDSVSQMQKTLFDLQSRKKLKYLIPFGLDFTSDPPEIIIFYNSTTNEEIENPNQLEIYAFVLVGQVIWELQYDPNNSSPSVNTSSDFQSHIKYIDNPIELAGSTTEEDDNTIDFNFIKMNKVGLSVFFQALCPMFLVFGLLTMVMLIIPTPITDIRGEVRTYMVQCTLKILPYWLGAFIVDLCIWIIITTIVWGLFNLGWIKPFHDNLFSFWWVLVFQGPSILLFLYAFSFCFKNPDSGPRQIFIILLVVNFVIVVITLILKTHPIWLNWIWSLFPSISIQQVIYLIMQHTGMNKMSFGEYWKDKEISPFFIMQLVDIVLYGLILFIIEISRKSLERAAAKHSFSGYSKYFKELKDKSQKSPETKKMEDEVHKSHDWAVRIEDVSRLFINTAGKPIPAVNCVCLGIKEGACFGFLGANGAGKTTLMRMITGMLPPSSGSIEIFKTPQNDIEDKTILSICPQFNTHLFNELTPNEHFRIYAWLFQKDEKETKTLTNSLISELELIDFQDIPIRELSGGDVRKLAIAISFFGPSKLLLLDEPTAFLDPVACRCVQEMILEHKREKTFMLCTHILNEAELLCDIISIMVRGNVYTVGTPQYLTQKFGTEYKIDIMLDDATEESSSKIDSFFNNKLPFAQLTIMRPASRIYSVPASEIQLAELFLILEAGQVENNGYKYFTCSTSSLERVFMEIVRISEEKEGHDNSDEEQQKEIDMVANTESEKHNQDDIHLDIKNHEKDSDDSMDNIP</sequence>
<evidence type="ECO:0000256" key="10">
    <source>
        <dbReference type="SAM" id="MobiDB-lite"/>
    </source>
</evidence>
<dbReference type="PANTHER" id="PTHR19229:SF36">
    <property type="entry name" value="ATP-BINDING CASSETTE SUB-FAMILY A MEMBER 2"/>
    <property type="match status" value="1"/>
</dbReference>
<evidence type="ECO:0000256" key="8">
    <source>
        <dbReference type="ARBA" id="ARBA00022989"/>
    </source>
</evidence>
<comment type="subcellular location">
    <subcellularLocation>
        <location evidence="1">Membrane</location>
        <topology evidence="1">Multi-pass membrane protein</topology>
    </subcellularLocation>
</comment>
<evidence type="ECO:0000256" key="2">
    <source>
        <dbReference type="ARBA" id="ARBA00008869"/>
    </source>
</evidence>
<evidence type="ECO:0000256" key="1">
    <source>
        <dbReference type="ARBA" id="ARBA00004141"/>
    </source>
</evidence>
<evidence type="ECO:0000313" key="13">
    <source>
        <dbReference type="EMBL" id="KAK8865299.1"/>
    </source>
</evidence>
<evidence type="ECO:0000256" key="11">
    <source>
        <dbReference type="SAM" id="Phobius"/>
    </source>
</evidence>
<dbReference type="InterPro" id="IPR026082">
    <property type="entry name" value="ABCA"/>
</dbReference>
<keyword evidence="4 11" id="KW-0812">Transmembrane</keyword>
<feature type="transmembrane region" description="Helical" evidence="11">
    <location>
        <begin position="279"/>
        <end position="305"/>
    </location>
</feature>
<feature type="transmembrane region" description="Helical" evidence="11">
    <location>
        <begin position="352"/>
        <end position="370"/>
    </location>
</feature>
<keyword evidence="7" id="KW-0067">ATP-binding</keyword>
<evidence type="ECO:0000256" key="9">
    <source>
        <dbReference type="ARBA" id="ARBA00023136"/>
    </source>
</evidence>
<gene>
    <name evidence="13" type="ORF">M9Y10_010839</name>
</gene>
<feature type="region of interest" description="Disordered" evidence="10">
    <location>
        <begin position="805"/>
        <end position="855"/>
    </location>
</feature>
<keyword evidence="5" id="KW-0677">Repeat</keyword>
<keyword evidence="6" id="KW-0547">Nucleotide-binding</keyword>
<protein>
    <recommendedName>
        <fullName evidence="12">ABC transporter domain-containing protein</fullName>
    </recommendedName>
</protein>
<dbReference type="Pfam" id="PF00005">
    <property type="entry name" value="ABC_tran"/>
    <property type="match status" value="1"/>
</dbReference>
<reference evidence="13 14" key="1">
    <citation type="submission" date="2024-04" db="EMBL/GenBank/DDBJ databases">
        <title>Tritrichomonas musculus Genome.</title>
        <authorList>
            <person name="Alves-Ferreira E."/>
            <person name="Grigg M."/>
            <person name="Lorenzi H."/>
            <person name="Galac M."/>
        </authorList>
    </citation>
    <scope>NUCLEOTIDE SEQUENCE [LARGE SCALE GENOMIC DNA]</scope>
    <source>
        <strain evidence="13 14">EAF2021</strain>
    </source>
</reference>
<organism evidence="13 14">
    <name type="scientific">Tritrichomonas musculus</name>
    <dbReference type="NCBI Taxonomy" id="1915356"/>
    <lineage>
        <taxon>Eukaryota</taxon>
        <taxon>Metamonada</taxon>
        <taxon>Parabasalia</taxon>
        <taxon>Tritrichomonadida</taxon>
        <taxon>Tritrichomonadidae</taxon>
        <taxon>Tritrichomonas</taxon>
    </lineage>
</organism>
<keyword evidence="14" id="KW-1185">Reference proteome</keyword>
<dbReference type="Proteomes" id="UP001470230">
    <property type="component" value="Unassembled WGS sequence"/>
</dbReference>
<evidence type="ECO:0000313" key="14">
    <source>
        <dbReference type="Proteomes" id="UP001470230"/>
    </source>
</evidence>
<dbReference type="InterPro" id="IPR013525">
    <property type="entry name" value="ABC2_TM"/>
</dbReference>
<feature type="transmembrane region" description="Helical" evidence="11">
    <location>
        <begin position="30"/>
        <end position="52"/>
    </location>
</feature>
<dbReference type="InterPro" id="IPR003439">
    <property type="entry name" value="ABC_transporter-like_ATP-bd"/>
</dbReference>
<dbReference type="Gene3D" id="3.40.50.300">
    <property type="entry name" value="P-loop containing nucleotide triphosphate hydrolases"/>
    <property type="match status" value="1"/>
</dbReference>
<dbReference type="InterPro" id="IPR027417">
    <property type="entry name" value="P-loop_NTPase"/>
</dbReference>
<feature type="compositionally biased region" description="Basic and acidic residues" evidence="10">
    <location>
        <begin position="805"/>
        <end position="848"/>
    </location>
</feature>
<dbReference type="Pfam" id="PF12698">
    <property type="entry name" value="ABC2_membrane_3"/>
    <property type="match status" value="1"/>
</dbReference>
<feature type="domain" description="ABC transporter" evidence="12">
    <location>
        <begin position="488"/>
        <end position="721"/>
    </location>
</feature>
<dbReference type="InterPro" id="IPR003593">
    <property type="entry name" value="AAA+_ATPase"/>
</dbReference>
<comment type="caution">
    <text evidence="13">The sequence shown here is derived from an EMBL/GenBank/DDBJ whole genome shotgun (WGS) entry which is preliminary data.</text>
</comment>
<evidence type="ECO:0000256" key="6">
    <source>
        <dbReference type="ARBA" id="ARBA00022741"/>
    </source>
</evidence>
<dbReference type="CDD" id="cd03263">
    <property type="entry name" value="ABC_subfamily_A"/>
    <property type="match status" value="1"/>
</dbReference>